<dbReference type="InterPro" id="IPR035919">
    <property type="entry name" value="EAL_sf"/>
</dbReference>
<dbReference type="SMART" id="SM00448">
    <property type="entry name" value="REC"/>
    <property type="match status" value="1"/>
</dbReference>
<accession>A0A969W7C5</accession>
<dbReference type="PANTHER" id="PTHR33121">
    <property type="entry name" value="CYCLIC DI-GMP PHOSPHODIESTERASE PDEF"/>
    <property type="match status" value="1"/>
</dbReference>
<dbReference type="SMART" id="SM00052">
    <property type="entry name" value="EAL"/>
    <property type="match status" value="1"/>
</dbReference>
<dbReference type="SUPFAM" id="SSF141868">
    <property type="entry name" value="EAL domain-like"/>
    <property type="match status" value="1"/>
</dbReference>
<comment type="caution">
    <text evidence="4">The sequence shown here is derived from an EMBL/GenBank/DDBJ whole genome shotgun (WGS) entry which is preliminary data.</text>
</comment>
<dbReference type="InterPro" id="IPR001633">
    <property type="entry name" value="EAL_dom"/>
</dbReference>
<feature type="domain" description="EAL" evidence="3">
    <location>
        <begin position="140"/>
        <end position="393"/>
    </location>
</feature>
<protein>
    <submittedName>
        <fullName evidence="4">EAL domain-containing response regulator</fullName>
    </submittedName>
</protein>
<dbReference type="Gene3D" id="3.20.20.450">
    <property type="entry name" value="EAL domain"/>
    <property type="match status" value="1"/>
</dbReference>
<evidence type="ECO:0000259" key="2">
    <source>
        <dbReference type="PROSITE" id="PS50110"/>
    </source>
</evidence>
<feature type="modified residue" description="4-aspartylphosphate" evidence="1">
    <location>
        <position position="59"/>
    </location>
</feature>
<dbReference type="GO" id="GO:0000160">
    <property type="term" value="P:phosphorelay signal transduction system"/>
    <property type="evidence" value="ECO:0007669"/>
    <property type="project" value="InterPro"/>
</dbReference>
<feature type="domain" description="Response regulatory" evidence="2">
    <location>
        <begin position="8"/>
        <end position="129"/>
    </location>
</feature>
<dbReference type="AlphaFoldDB" id="A0A969W7C5"/>
<dbReference type="PROSITE" id="PS50110">
    <property type="entry name" value="RESPONSE_REGULATORY"/>
    <property type="match status" value="1"/>
</dbReference>
<gene>
    <name evidence="4" type="ORF">G7Y82_03135</name>
</gene>
<organism evidence="4 5">
    <name type="scientific">Solimonas marina</name>
    <dbReference type="NCBI Taxonomy" id="2714601"/>
    <lineage>
        <taxon>Bacteria</taxon>
        <taxon>Pseudomonadati</taxon>
        <taxon>Pseudomonadota</taxon>
        <taxon>Gammaproteobacteria</taxon>
        <taxon>Nevskiales</taxon>
        <taxon>Nevskiaceae</taxon>
        <taxon>Solimonas</taxon>
    </lineage>
</organism>
<proteinExistence type="predicted"/>
<name>A0A969W7C5_9GAMM</name>
<dbReference type="EMBL" id="JAAVXB010000001">
    <property type="protein sequence ID" value="NKF21298.1"/>
    <property type="molecule type" value="Genomic_DNA"/>
</dbReference>
<evidence type="ECO:0000313" key="4">
    <source>
        <dbReference type="EMBL" id="NKF21298.1"/>
    </source>
</evidence>
<dbReference type="PANTHER" id="PTHR33121:SF79">
    <property type="entry name" value="CYCLIC DI-GMP PHOSPHODIESTERASE PDED-RELATED"/>
    <property type="match status" value="1"/>
</dbReference>
<dbReference type="Pfam" id="PF00072">
    <property type="entry name" value="Response_reg"/>
    <property type="match status" value="1"/>
</dbReference>
<dbReference type="Pfam" id="PF00563">
    <property type="entry name" value="EAL"/>
    <property type="match status" value="1"/>
</dbReference>
<dbReference type="CDD" id="cd01948">
    <property type="entry name" value="EAL"/>
    <property type="match status" value="1"/>
</dbReference>
<dbReference type="RefSeq" id="WP_168146526.1">
    <property type="nucleotide sequence ID" value="NZ_JAAVXB010000001.1"/>
</dbReference>
<dbReference type="Gene3D" id="3.40.50.2300">
    <property type="match status" value="1"/>
</dbReference>
<dbReference type="InterPro" id="IPR011006">
    <property type="entry name" value="CheY-like_superfamily"/>
</dbReference>
<dbReference type="InterPro" id="IPR050706">
    <property type="entry name" value="Cyclic-di-GMP_PDE-like"/>
</dbReference>
<evidence type="ECO:0000313" key="5">
    <source>
        <dbReference type="Proteomes" id="UP000653472"/>
    </source>
</evidence>
<dbReference type="InterPro" id="IPR001789">
    <property type="entry name" value="Sig_transdc_resp-reg_receiver"/>
</dbReference>
<dbReference type="GO" id="GO:0071111">
    <property type="term" value="F:cyclic-guanylate-specific phosphodiesterase activity"/>
    <property type="evidence" value="ECO:0007669"/>
    <property type="project" value="InterPro"/>
</dbReference>
<evidence type="ECO:0000259" key="3">
    <source>
        <dbReference type="PROSITE" id="PS50883"/>
    </source>
</evidence>
<keyword evidence="1" id="KW-0597">Phosphoprotein</keyword>
<keyword evidence="5" id="KW-1185">Reference proteome</keyword>
<dbReference type="SUPFAM" id="SSF52172">
    <property type="entry name" value="CheY-like"/>
    <property type="match status" value="1"/>
</dbReference>
<dbReference type="PROSITE" id="PS50883">
    <property type="entry name" value="EAL"/>
    <property type="match status" value="1"/>
</dbReference>
<dbReference type="Proteomes" id="UP000653472">
    <property type="component" value="Unassembled WGS sequence"/>
</dbReference>
<reference evidence="4" key="1">
    <citation type="submission" date="2020-03" db="EMBL/GenBank/DDBJ databases">
        <title>Solimonas marina sp. nov., isolated from deep seawater of the Pacific Ocean.</title>
        <authorList>
            <person name="Liu X."/>
            <person name="Lai Q."/>
            <person name="Sun F."/>
            <person name="Gai Y."/>
            <person name="Li G."/>
            <person name="Shao Z."/>
        </authorList>
    </citation>
    <scope>NUCLEOTIDE SEQUENCE</scope>
    <source>
        <strain evidence="4">C16B3</strain>
    </source>
</reference>
<evidence type="ECO:0000256" key="1">
    <source>
        <dbReference type="PROSITE-ProRule" id="PRU00169"/>
    </source>
</evidence>
<sequence length="393" mass="42690">MSAIAPRSALVVDDDDFVRRVVMQILQRQGVPELRSASDGVQAADVLRRYGGVDLIVCDLMMPGSDGLELMHDIAHLSPGSHLVLMSGADERVLRAARDVAAGRGLHVLGSLAKPVTPAALAALLQAPDHNGPTDSAAPPAIDDAELRQAFEAGQFRLRMQPQVQLTTGRVIGAEALVYWQSPTRGIVEPLRFLPAIERAGWTDRLADVVLHTAIASCGEWRRQGLDARVSINFEASTLSDRQLPQRILDACRAADLAPSRITVEITEGGLLDSRHDPLEVMARLRLREIGLSIDDFGTGWSTLERLQKLPFTELKLDRQFVSRALHDEQARAIVEAGIGLAKRLGLRSVAEGVASAADYALMSDLGCDFAQGYHIARGVAPEQFPHWVASRH</sequence>